<feature type="coiled-coil region" evidence="1">
    <location>
        <begin position="95"/>
        <end position="122"/>
    </location>
</feature>
<dbReference type="EMBL" id="JACJSK010000061">
    <property type="protein sequence ID" value="MBD2547203.1"/>
    <property type="molecule type" value="Genomic_DNA"/>
</dbReference>
<feature type="compositionally biased region" description="Acidic residues" evidence="2">
    <location>
        <begin position="362"/>
        <end position="371"/>
    </location>
</feature>
<keyword evidence="3" id="KW-0812">Transmembrane</keyword>
<keyword evidence="3" id="KW-1133">Transmembrane helix</keyword>
<feature type="compositionally biased region" description="Low complexity" evidence="2">
    <location>
        <begin position="278"/>
        <end position="288"/>
    </location>
</feature>
<dbReference type="RefSeq" id="WP_190880364.1">
    <property type="nucleotide sequence ID" value="NZ_JACJSK010000061.1"/>
</dbReference>
<feature type="compositionally biased region" description="Basic and acidic residues" evidence="2">
    <location>
        <begin position="347"/>
        <end position="361"/>
    </location>
</feature>
<evidence type="ECO:0000256" key="1">
    <source>
        <dbReference type="SAM" id="Coils"/>
    </source>
</evidence>
<reference evidence="4 5" key="1">
    <citation type="journal article" date="2020" name="ISME J.">
        <title>Comparative genomics reveals insights into cyanobacterial evolution and habitat adaptation.</title>
        <authorList>
            <person name="Chen M.Y."/>
            <person name="Teng W.K."/>
            <person name="Zhao L."/>
            <person name="Hu C.X."/>
            <person name="Zhou Y.K."/>
            <person name="Han B.P."/>
            <person name="Song L.R."/>
            <person name="Shu W.S."/>
        </authorList>
    </citation>
    <scope>NUCLEOTIDE SEQUENCE [LARGE SCALE GENOMIC DNA]</scope>
    <source>
        <strain evidence="4 5">FACHB-1370</strain>
    </source>
</reference>
<feature type="compositionally biased region" description="Polar residues" evidence="2">
    <location>
        <begin position="1"/>
        <end position="26"/>
    </location>
</feature>
<feature type="region of interest" description="Disordered" evidence="2">
    <location>
        <begin position="1"/>
        <end position="27"/>
    </location>
</feature>
<evidence type="ECO:0000313" key="4">
    <source>
        <dbReference type="EMBL" id="MBD2547203.1"/>
    </source>
</evidence>
<evidence type="ECO:0000313" key="5">
    <source>
        <dbReference type="Proteomes" id="UP000641954"/>
    </source>
</evidence>
<organism evidence="4 5">
    <name type="scientific">Planktothricoides raciborskii FACHB-1370</name>
    <dbReference type="NCBI Taxonomy" id="2949576"/>
    <lineage>
        <taxon>Bacteria</taxon>
        <taxon>Bacillati</taxon>
        <taxon>Cyanobacteriota</taxon>
        <taxon>Cyanophyceae</taxon>
        <taxon>Oscillatoriophycideae</taxon>
        <taxon>Oscillatoriales</taxon>
        <taxon>Oscillatoriaceae</taxon>
        <taxon>Planktothricoides</taxon>
    </lineage>
</organism>
<dbReference type="Proteomes" id="UP000641954">
    <property type="component" value="Unassembled WGS sequence"/>
</dbReference>
<proteinExistence type="predicted"/>
<evidence type="ECO:0000256" key="2">
    <source>
        <dbReference type="SAM" id="MobiDB-lite"/>
    </source>
</evidence>
<accession>A0ABR8EKC7</accession>
<feature type="coiled-coil region" evidence="1">
    <location>
        <begin position="167"/>
        <end position="194"/>
    </location>
</feature>
<feature type="region of interest" description="Disordered" evidence="2">
    <location>
        <begin position="271"/>
        <end position="390"/>
    </location>
</feature>
<protein>
    <submittedName>
        <fullName evidence="4">Uncharacterized protein</fullName>
    </submittedName>
</protein>
<name>A0ABR8EKC7_9CYAN</name>
<keyword evidence="3" id="KW-0472">Membrane</keyword>
<feature type="transmembrane region" description="Helical" evidence="3">
    <location>
        <begin position="53"/>
        <end position="75"/>
    </location>
</feature>
<keyword evidence="1" id="KW-0175">Coiled coil</keyword>
<feature type="compositionally biased region" description="Basic and acidic residues" evidence="2">
    <location>
        <begin position="319"/>
        <end position="328"/>
    </location>
</feature>
<keyword evidence="5" id="KW-1185">Reference proteome</keyword>
<sequence length="526" mass="59805">MSLGTTGATSTESKSSASDQLPNDSNIIPRLDSIETVLKKLEENNRKPAQYDFVYLVFSTFICSTISLGLLLILLMKQLDKSKLAEVKKTPDVDSENQTSELSEINKSINSLKDEFKNLAESNNSFQSSVITKEERDSWKTSIDEISQMREPLQNLKDIKELLSSTISDVNKKIEGLSQREQELTSQQKKLADKISEFLNKKPDEKSKELSIQLDDLLPKIEELQKALETVETLPSQLETRVSDIMKKLQPEQKDLLSLLRDLPSQIMAKLQPGSDHNQNSSNQNENSLPDDVQPTQQYDRDKEKDLTDSPGETLNDEDSQRDRDEKLNSLADQSQPDENNLNNEEDDRHTEVTDLNNIDKAEEEEQDEPEGYNRVQETNPNPPPADNYKRSSEVIAPEVIECVKTFNESSEEFFKKSEYSVVYVKCSNFSEARNNGVTPILGTKEADDARYVVVSLHRDSSIVVLFPKKSKIGKETEYNTMELLFNCQKYTRGFSKFTLIKPAKVSKFGSNQWKLIEKGQLEFTS</sequence>
<feature type="compositionally biased region" description="Basic and acidic residues" evidence="2">
    <location>
        <begin position="299"/>
        <end position="308"/>
    </location>
</feature>
<evidence type="ECO:0000256" key="3">
    <source>
        <dbReference type="SAM" id="Phobius"/>
    </source>
</evidence>
<gene>
    <name evidence="4" type="ORF">H6G72_25925</name>
</gene>
<comment type="caution">
    <text evidence="4">The sequence shown here is derived from an EMBL/GenBank/DDBJ whole genome shotgun (WGS) entry which is preliminary data.</text>
</comment>